<dbReference type="EMBL" id="JARPOI010000011">
    <property type="protein sequence ID" value="KAJ9168521.1"/>
    <property type="molecule type" value="Genomic_DNA"/>
</dbReference>
<protein>
    <submittedName>
        <fullName evidence="1">Uncharacterized protein</fullName>
    </submittedName>
</protein>
<sequence length="115" mass="13423">MNPDPSWGAPDSYKYLHEKLFKKRKGRTKKKKGCYYSRRTLKISFSLLFCYFEVLIGKTFETSFLKCFLKKDFEHWNSTFPACSSPDHAFTFNSLSSLFSSLLLELKSHSVVILT</sequence>
<evidence type="ECO:0000313" key="2">
    <source>
        <dbReference type="Proteomes" id="UP001174677"/>
    </source>
</evidence>
<comment type="caution">
    <text evidence="1">The sequence shown here is derived from an EMBL/GenBank/DDBJ whole genome shotgun (WGS) entry which is preliminary data.</text>
</comment>
<organism evidence="1 2">
    <name type="scientific">Hevea brasiliensis</name>
    <name type="common">Para rubber tree</name>
    <name type="synonym">Siphonia brasiliensis</name>
    <dbReference type="NCBI Taxonomy" id="3981"/>
    <lineage>
        <taxon>Eukaryota</taxon>
        <taxon>Viridiplantae</taxon>
        <taxon>Streptophyta</taxon>
        <taxon>Embryophyta</taxon>
        <taxon>Tracheophyta</taxon>
        <taxon>Spermatophyta</taxon>
        <taxon>Magnoliopsida</taxon>
        <taxon>eudicotyledons</taxon>
        <taxon>Gunneridae</taxon>
        <taxon>Pentapetalae</taxon>
        <taxon>rosids</taxon>
        <taxon>fabids</taxon>
        <taxon>Malpighiales</taxon>
        <taxon>Euphorbiaceae</taxon>
        <taxon>Crotonoideae</taxon>
        <taxon>Micrandreae</taxon>
        <taxon>Hevea</taxon>
    </lineage>
</organism>
<name>A0ABQ9LKM2_HEVBR</name>
<accession>A0ABQ9LKM2</accession>
<proteinExistence type="predicted"/>
<evidence type="ECO:0000313" key="1">
    <source>
        <dbReference type="EMBL" id="KAJ9168521.1"/>
    </source>
</evidence>
<keyword evidence="2" id="KW-1185">Reference proteome</keyword>
<reference evidence="1" key="1">
    <citation type="journal article" date="2023" name="Plant Biotechnol. J.">
        <title>Chromosome-level wild Hevea brasiliensis genome provides new tools for genomic-assisted breeding and valuable loci to elevate rubber yield.</title>
        <authorList>
            <person name="Cheng H."/>
            <person name="Song X."/>
            <person name="Hu Y."/>
            <person name="Wu T."/>
            <person name="Yang Q."/>
            <person name="An Z."/>
            <person name="Feng S."/>
            <person name="Deng Z."/>
            <person name="Wu W."/>
            <person name="Zeng X."/>
            <person name="Tu M."/>
            <person name="Wang X."/>
            <person name="Huang H."/>
        </authorList>
    </citation>
    <scope>NUCLEOTIDE SEQUENCE</scope>
    <source>
        <strain evidence="1">MT/VB/25A 57/8</strain>
    </source>
</reference>
<dbReference type="Proteomes" id="UP001174677">
    <property type="component" value="Chromosome 11"/>
</dbReference>
<gene>
    <name evidence="1" type="ORF">P3X46_020033</name>
</gene>